<proteinExistence type="inferred from homology"/>
<dbReference type="Pfam" id="PF00823">
    <property type="entry name" value="PPE"/>
    <property type="match status" value="1"/>
</dbReference>
<reference evidence="4 5" key="1">
    <citation type="submission" date="2016-08" db="EMBL/GenBank/DDBJ databases">
        <title>Complete genome sequence of Mycobacterium shinshuense, a subspecies of M. ulcerans.</title>
        <authorList>
            <person name="Yoshida M."/>
            <person name="Ogura Y."/>
            <person name="Hayashi T."/>
            <person name="Hoshino Y."/>
        </authorList>
    </citation>
    <scope>NUCLEOTIDE SEQUENCE [LARGE SCALE GENOMIC DNA]</scope>
    <source>
        <strain evidence="5">ATCC 33728</strain>
    </source>
</reference>
<sequence length="450" mass="45443">MDFAALPPEINSIRMYSGPGSAPMLAAVTAWDGLAAELRSTAAAYETVIAVLTGDGWLGPASESMEAAVFPYLAWMNITGMQAEQTARQAAAAAGAFEAAFAMTVPPAQVAANRTQLQTLVATNLLGQNTPAIAATEAAYGEMWAQDAAAMYGYAVGSAAASTLTQFTQPAQTTDPSGLASQSAAVTQAVGSTVGNLTQTELPQLMSAVPASLQGLASPAAASPIDAIPGSGLLAALLSFLDGNDGNPYGVFLNSSLVNGFVSAGYVSPAVVGPAIWAAMADINAVALGAQESAAVPPMGSGEGNPSWIPAASPASPESLPVLGEETAATLGTGGISAGMNQAELVGRMSVPQSWAWQQRWPITPVRQPRAAAGPVRPLSPKRQSGCPAFQVCPRAFTGTASAMPPGTDSAQRSWGARQLLDDETEVTVTSTIGSGTAAATESASMTPSR</sequence>
<dbReference type="PANTHER" id="PTHR46766">
    <property type="entry name" value="GLUTAMINE-RICH PROTEIN 2"/>
    <property type="match status" value="1"/>
</dbReference>
<dbReference type="AlphaFoldDB" id="A0A1B4Y2S5"/>
<accession>A0A1B4Y2S5</accession>
<name>A0A1B4Y2S5_MYCUL</name>
<dbReference type="Gene3D" id="1.20.1260.20">
    <property type="entry name" value="PPE superfamily"/>
    <property type="match status" value="1"/>
</dbReference>
<dbReference type="SUPFAM" id="SSF140459">
    <property type="entry name" value="PE/PPE dimer-like"/>
    <property type="match status" value="1"/>
</dbReference>
<dbReference type="InterPro" id="IPR000030">
    <property type="entry name" value="PPE_dom"/>
</dbReference>
<protein>
    <submittedName>
        <fullName evidence="4">PPE family protein</fullName>
    </submittedName>
</protein>
<feature type="region of interest" description="Disordered" evidence="2">
    <location>
        <begin position="427"/>
        <end position="450"/>
    </location>
</feature>
<evidence type="ECO:0000313" key="5">
    <source>
        <dbReference type="Proteomes" id="UP000218067"/>
    </source>
</evidence>
<evidence type="ECO:0000313" key="4">
    <source>
        <dbReference type="EMBL" id="BAV41361.1"/>
    </source>
</evidence>
<evidence type="ECO:0000259" key="3">
    <source>
        <dbReference type="Pfam" id="PF00823"/>
    </source>
</evidence>
<dbReference type="FunFam" id="1.20.1260.20:FF:000001">
    <property type="entry name" value="PPE family protein PPE41"/>
    <property type="match status" value="1"/>
</dbReference>
<comment type="similarity">
    <text evidence="1">Belongs to the mycobacterial PPE family.</text>
</comment>
<organism evidence="4 5">
    <name type="scientific">Mycobacterium ulcerans subsp. shinshuense</name>
    <dbReference type="NCBI Taxonomy" id="1124626"/>
    <lineage>
        <taxon>Bacteria</taxon>
        <taxon>Bacillati</taxon>
        <taxon>Actinomycetota</taxon>
        <taxon>Actinomycetes</taxon>
        <taxon>Mycobacteriales</taxon>
        <taxon>Mycobacteriaceae</taxon>
        <taxon>Mycobacterium</taxon>
        <taxon>Mycobacterium ulcerans group</taxon>
    </lineage>
</organism>
<dbReference type="InterPro" id="IPR038332">
    <property type="entry name" value="PPE_sf"/>
</dbReference>
<dbReference type="Proteomes" id="UP000218067">
    <property type="component" value="Chromosome"/>
</dbReference>
<evidence type="ECO:0000256" key="1">
    <source>
        <dbReference type="ARBA" id="ARBA00010652"/>
    </source>
</evidence>
<gene>
    <name evidence="4" type="ORF">SHTP_2203</name>
</gene>
<dbReference type="GO" id="GO:0052572">
    <property type="term" value="P:response to host immune response"/>
    <property type="evidence" value="ECO:0007669"/>
    <property type="project" value="TreeGrafter"/>
</dbReference>
<feature type="domain" description="PPE" evidence="3">
    <location>
        <begin position="2"/>
        <end position="165"/>
    </location>
</feature>
<dbReference type="EMBL" id="AP017624">
    <property type="protein sequence ID" value="BAV41361.1"/>
    <property type="molecule type" value="Genomic_DNA"/>
</dbReference>
<dbReference type="PANTHER" id="PTHR46766:SF1">
    <property type="entry name" value="GLUTAMINE-RICH PROTEIN 2"/>
    <property type="match status" value="1"/>
</dbReference>
<evidence type="ECO:0000256" key="2">
    <source>
        <dbReference type="SAM" id="MobiDB-lite"/>
    </source>
</evidence>